<name>A0A1Y2J0N4_TRAC3</name>
<feature type="region of interest" description="Disordered" evidence="1">
    <location>
        <begin position="111"/>
        <end position="132"/>
    </location>
</feature>
<dbReference type="Proteomes" id="UP000193067">
    <property type="component" value="Unassembled WGS sequence"/>
</dbReference>
<evidence type="ECO:0000313" key="3">
    <source>
        <dbReference type="Proteomes" id="UP000193067"/>
    </source>
</evidence>
<protein>
    <submittedName>
        <fullName evidence="2">Uncharacterized protein</fullName>
    </submittedName>
</protein>
<organism evidence="2 3">
    <name type="scientific">Trametes coccinea (strain BRFM310)</name>
    <name type="common">Pycnoporus coccineus</name>
    <dbReference type="NCBI Taxonomy" id="1353009"/>
    <lineage>
        <taxon>Eukaryota</taxon>
        <taxon>Fungi</taxon>
        <taxon>Dikarya</taxon>
        <taxon>Basidiomycota</taxon>
        <taxon>Agaricomycotina</taxon>
        <taxon>Agaricomycetes</taxon>
        <taxon>Polyporales</taxon>
        <taxon>Polyporaceae</taxon>
        <taxon>Trametes</taxon>
    </lineage>
</organism>
<sequence>MCPHQTTRSSQRMNCIKTCLFLPSAALRRSTTPNARYALGSALWLTSWTLVLTHFCLGVAQAWDLDATLHATLCTGYCVSTTLRGYARTEHCVGRLDGRALLQQPRERWPNLKRGRCSQGPSGSRVQSHQVS</sequence>
<proteinExistence type="predicted"/>
<keyword evidence="3" id="KW-1185">Reference proteome</keyword>
<dbReference type="EMBL" id="KZ084089">
    <property type="protein sequence ID" value="OSD06887.1"/>
    <property type="molecule type" value="Genomic_DNA"/>
</dbReference>
<reference evidence="2 3" key="1">
    <citation type="journal article" date="2015" name="Biotechnol. Biofuels">
        <title>Enhanced degradation of softwood versus hardwood by the white-rot fungus Pycnoporus coccineus.</title>
        <authorList>
            <person name="Couturier M."/>
            <person name="Navarro D."/>
            <person name="Chevret D."/>
            <person name="Henrissat B."/>
            <person name="Piumi F."/>
            <person name="Ruiz-Duenas F.J."/>
            <person name="Martinez A.T."/>
            <person name="Grigoriev I.V."/>
            <person name="Riley R."/>
            <person name="Lipzen A."/>
            <person name="Berrin J.G."/>
            <person name="Master E.R."/>
            <person name="Rosso M.N."/>
        </authorList>
    </citation>
    <scope>NUCLEOTIDE SEQUENCE [LARGE SCALE GENOMIC DNA]</scope>
    <source>
        <strain evidence="2 3">BRFM310</strain>
    </source>
</reference>
<gene>
    <name evidence="2" type="ORF">PYCCODRAFT_777147</name>
</gene>
<dbReference type="AlphaFoldDB" id="A0A1Y2J0N4"/>
<feature type="compositionally biased region" description="Polar residues" evidence="1">
    <location>
        <begin position="119"/>
        <end position="132"/>
    </location>
</feature>
<evidence type="ECO:0000313" key="2">
    <source>
        <dbReference type="EMBL" id="OSD06887.1"/>
    </source>
</evidence>
<accession>A0A1Y2J0N4</accession>
<evidence type="ECO:0000256" key="1">
    <source>
        <dbReference type="SAM" id="MobiDB-lite"/>
    </source>
</evidence>